<organism evidence="2 3">
    <name type="scientific">Streptomyces himalayensis subsp. himalayensis</name>
    <dbReference type="NCBI Taxonomy" id="2756131"/>
    <lineage>
        <taxon>Bacteria</taxon>
        <taxon>Bacillati</taxon>
        <taxon>Actinomycetota</taxon>
        <taxon>Actinomycetes</taxon>
        <taxon>Kitasatosporales</taxon>
        <taxon>Streptomycetaceae</taxon>
        <taxon>Streptomyces</taxon>
        <taxon>Streptomyces himalayensis</taxon>
    </lineage>
</organism>
<name>A0A7W0DKF4_9ACTN</name>
<protein>
    <submittedName>
        <fullName evidence="2">MBL fold metallo-hydrolase</fullName>
    </submittedName>
</protein>
<comment type="caution">
    <text evidence="2">The sequence shown here is derived from an EMBL/GenBank/DDBJ whole genome shotgun (WGS) entry which is preliminary data.</text>
</comment>
<dbReference type="InterPro" id="IPR001279">
    <property type="entry name" value="Metallo-B-lactamas"/>
</dbReference>
<evidence type="ECO:0000313" key="3">
    <source>
        <dbReference type="Proteomes" id="UP000545761"/>
    </source>
</evidence>
<dbReference type="Gene3D" id="3.60.15.10">
    <property type="entry name" value="Ribonuclease Z/Hydroxyacylglutathione hydrolase-like"/>
    <property type="match status" value="1"/>
</dbReference>
<sequence length="260" mass="28725">MTQLPVVPNWFTVEQVSPTLTLIREPHTKPVLAANTWVIHGRDRDLFVDSGLGIASMRSCIPEFFDREPALVATHGHLDHLGGAHEFAEVWAHAAERIERPGRGSLVPGSLAHVLGAPDGIFGDGVLLDAVPEESYDWGAYELRPVVPTRELAEGDVIDLGDARWEVLHLPGHTPGSVAIFEPEQKLLFSGDVVYDDGTDMIDFLAESSPEDYQVTMRRLLELDVDTIMAGHGERFGRERLVELAERYLCRVGKPKTYAG</sequence>
<proteinExistence type="predicted"/>
<dbReference type="RefSeq" id="WP_181657653.1">
    <property type="nucleotide sequence ID" value="NZ_JACEHE010000006.1"/>
</dbReference>
<dbReference type="InterPro" id="IPR050855">
    <property type="entry name" value="NDM-1-like"/>
</dbReference>
<dbReference type="SMART" id="SM00849">
    <property type="entry name" value="Lactamase_B"/>
    <property type="match status" value="1"/>
</dbReference>
<reference evidence="2 3" key="1">
    <citation type="submission" date="2020-07" db="EMBL/GenBank/DDBJ databases">
        <title>Streptomyces isolated from Indian soil.</title>
        <authorList>
            <person name="Mandal S."/>
            <person name="Maiti P.K."/>
        </authorList>
    </citation>
    <scope>NUCLEOTIDE SEQUENCE [LARGE SCALE GENOMIC DNA]</scope>
    <source>
        <strain evidence="2 3">PSKA28</strain>
    </source>
</reference>
<evidence type="ECO:0000259" key="1">
    <source>
        <dbReference type="SMART" id="SM00849"/>
    </source>
</evidence>
<dbReference type="Proteomes" id="UP000545761">
    <property type="component" value="Unassembled WGS sequence"/>
</dbReference>
<gene>
    <name evidence="2" type="ORF">H1D24_13190</name>
</gene>
<evidence type="ECO:0000313" key="2">
    <source>
        <dbReference type="EMBL" id="MBA2946739.1"/>
    </source>
</evidence>
<feature type="domain" description="Metallo-beta-lactamase" evidence="1">
    <location>
        <begin position="33"/>
        <end position="232"/>
    </location>
</feature>
<keyword evidence="2" id="KW-0378">Hydrolase</keyword>
<dbReference type="EMBL" id="JACEHE010000006">
    <property type="protein sequence ID" value="MBA2946739.1"/>
    <property type="molecule type" value="Genomic_DNA"/>
</dbReference>
<dbReference type="InterPro" id="IPR036866">
    <property type="entry name" value="RibonucZ/Hydroxyglut_hydro"/>
</dbReference>
<dbReference type="PANTHER" id="PTHR42951:SF4">
    <property type="entry name" value="ACYL-COENZYME A THIOESTERASE MBLAC2"/>
    <property type="match status" value="1"/>
</dbReference>
<dbReference type="Pfam" id="PF00753">
    <property type="entry name" value="Lactamase_B"/>
    <property type="match status" value="1"/>
</dbReference>
<accession>A0A7W0DKF4</accession>
<dbReference type="AlphaFoldDB" id="A0A7W0DKF4"/>
<dbReference type="GO" id="GO:0016787">
    <property type="term" value="F:hydrolase activity"/>
    <property type="evidence" value="ECO:0007669"/>
    <property type="project" value="UniProtKB-KW"/>
</dbReference>
<dbReference type="SUPFAM" id="SSF56281">
    <property type="entry name" value="Metallo-hydrolase/oxidoreductase"/>
    <property type="match status" value="1"/>
</dbReference>
<dbReference type="PANTHER" id="PTHR42951">
    <property type="entry name" value="METALLO-BETA-LACTAMASE DOMAIN-CONTAINING"/>
    <property type="match status" value="1"/>
</dbReference>